<dbReference type="InterPro" id="IPR056280">
    <property type="entry name" value="AIPP2-like_SPOC"/>
</dbReference>
<evidence type="ECO:0000256" key="2">
    <source>
        <dbReference type="ARBA" id="ARBA00022771"/>
    </source>
</evidence>
<dbReference type="PANTHER" id="PTHR33304:SF49">
    <property type="entry name" value="OS12G0161500 PROTEIN"/>
    <property type="match status" value="1"/>
</dbReference>
<feature type="compositionally biased region" description="Polar residues" evidence="6">
    <location>
        <begin position="331"/>
        <end position="340"/>
    </location>
</feature>
<evidence type="ECO:0000256" key="1">
    <source>
        <dbReference type="ARBA" id="ARBA00022723"/>
    </source>
</evidence>
<feature type="region of interest" description="Disordered" evidence="6">
    <location>
        <begin position="323"/>
        <end position="362"/>
    </location>
</feature>
<dbReference type="STRING" id="4432.A0A1U7Z3G4"/>
<protein>
    <submittedName>
        <fullName evidence="9">Uncharacterized protein LOC104588837 isoform X2</fullName>
    </submittedName>
</protein>
<keyword evidence="4" id="KW-0805">Transcription regulation</keyword>
<evidence type="ECO:0000256" key="4">
    <source>
        <dbReference type="ARBA" id="ARBA00023015"/>
    </source>
</evidence>
<evidence type="ECO:0000259" key="7">
    <source>
        <dbReference type="Pfam" id="PF23121"/>
    </source>
</evidence>
<dbReference type="GO" id="GO:0034244">
    <property type="term" value="P:negative regulation of transcription elongation by RNA polymerase II"/>
    <property type="evidence" value="ECO:0007669"/>
    <property type="project" value="InterPro"/>
</dbReference>
<accession>A0A1U7Z3G4</accession>
<gene>
    <name evidence="9" type="primary">LOC104588837</name>
</gene>
<dbReference type="InterPro" id="IPR049914">
    <property type="entry name" value="PHD1-3/5-6"/>
</dbReference>
<dbReference type="RefSeq" id="XP_010245255.1">
    <property type="nucleotide sequence ID" value="XM_010246953.1"/>
</dbReference>
<reference evidence="9" key="1">
    <citation type="submission" date="2025-08" db="UniProtKB">
        <authorList>
            <consortium name="RefSeq"/>
        </authorList>
    </citation>
    <scope>IDENTIFICATION</scope>
</reference>
<feature type="region of interest" description="Disordered" evidence="6">
    <location>
        <begin position="69"/>
        <end position="88"/>
    </location>
</feature>
<evidence type="ECO:0000313" key="8">
    <source>
        <dbReference type="Proteomes" id="UP000189703"/>
    </source>
</evidence>
<evidence type="ECO:0000256" key="6">
    <source>
        <dbReference type="SAM" id="MobiDB-lite"/>
    </source>
</evidence>
<keyword evidence="3" id="KW-0862">Zinc</keyword>
<dbReference type="Pfam" id="PF23121">
    <property type="entry name" value="SPOC_AIPP2"/>
    <property type="match status" value="1"/>
</dbReference>
<keyword evidence="8" id="KW-1185">Reference proteome</keyword>
<dbReference type="GeneID" id="104588837"/>
<proteinExistence type="predicted"/>
<dbReference type="PANTHER" id="PTHR33304">
    <property type="match status" value="1"/>
</dbReference>
<evidence type="ECO:0000256" key="3">
    <source>
        <dbReference type="ARBA" id="ARBA00022833"/>
    </source>
</evidence>
<evidence type="ECO:0000256" key="5">
    <source>
        <dbReference type="ARBA" id="ARBA00023163"/>
    </source>
</evidence>
<dbReference type="GO" id="GO:0008270">
    <property type="term" value="F:zinc ion binding"/>
    <property type="evidence" value="ECO:0007669"/>
    <property type="project" value="UniProtKB-KW"/>
</dbReference>
<evidence type="ECO:0000313" key="9">
    <source>
        <dbReference type="RefSeq" id="XP_010245255.1"/>
    </source>
</evidence>
<name>A0A1U7Z3G4_NELNU</name>
<dbReference type="InParanoid" id="A0A1U7Z3G4"/>
<feature type="domain" description="AIPP2-like SPOC-like" evidence="7">
    <location>
        <begin position="177"/>
        <end position="305"/>
    </location>
</feature>
<sequence length="362" mass="40972">MFSLSRSGFIVRMLKRHFIDGCSGFVSMQLSCYCLDKLPEPDDENVTWICEECMPKNAEKSFSKKFESSQVGNDSPLSSEEKQSLHACGANSNGDLKFKKQRRRLIVDDEDNSIEVKNSQLALDSEKGVKVDIRTSEVNLYPEEAVVKLRTSQVAPESCQQSFSEYGPAQPIISPVWRGSFHISNKKYDGIPCLVGHVSSKACSKVSDKVNALQPLLGLEMLPKLDVWPPRFCKSPPTDDNIALYFFPEKERDKPQFEDLLFHLIEHDFALKAMLGAVELLIFPSLELPQTCRRFLGKYFLWGVFWQKSVSVVIEMSTKDIGRAEGRDPTKTQSRQSPLRSTFELPYSHGDSFTVQPPTRRG</sequence>
<dbReference type="Proteomes" id="UP000189703">
    <property type="component" value="Unplaced"/>
</dbReference>
<keyword evidence="1" id="KW-0479">Metal-binding</keyword>
<dbReference type="OrthoDB" id="1932206at2759"/>
<keyword evidence="2" id="KW-0863">Zinc-finger</keyword>
<organism evidence="8 9">
    <name type="scientific">Nelumbo nucifera</name>
    <name type="common">Sacred lotus</name>
    <dbReference type="NCBI Taxonomy" id="4432"/>
    <lineage>
        <taxon>Eukaryota</taxon>
        <taxon>Viridiplantae</taxon>
        <taxon>Streptophyta</taxon>
        <taxon>Embryophyta</taxon>
        <taxon>Tracheophyta</taxon>
        <taxon>Spermatophyta</taxon>
        <taxon>Magnoliopsida</taxon>
        <taxon>Proteales</taxon>
        <taxon>Nelumbonaceae</taxon>
        <taxon>Nelumbo</taxon>
    </lineage>
</organism>
<dbReference type="GO" id="GO:0140566">
    <property type="term" value="F:histone reader activity"/>
    <property type="evidence" value="ECO:0007669"/>
    <property type="project" value="InterPro"/>
</dbReference>
<dbReference type="AlphaFoldDB" id="A0A1U7Z3G4"/>
<feature type="compositionally biased region" description="Polar residues" evidence="6">
    <location>
        <begin position="351"/>
        <end position="362"/>
    </location>
</feature>
<keyword evidence="5" id="KW-0804">Transcription</keyword>